<proteinExistence type="predicted"/>
<dbReference type="PROSITE" id="PS51272">
    <property type="entry name" value="SLH"/>
    <property type="match status" value="2"/>
</dbReference>
<feature type="non-terminal residue" evidence="2">
    <location>
        <position position="1"/>
    </location>
</feature>
<sequence>IKRGELIKMLVIADSGGGYYPAGAMDGRKNSFKDVEKSNAYFSYVETALDRKWIDRTSDEFNPDQPITREEMASLIVRALNYKKLTEFDNVFNRNFTDASELKNIGNAAIVTGMGIMSADGGKFSPKLEVTRAQAATAFYRYLQKR</sequence>
<dbReference type="Proteomes" id="UP001527202">
    <property type="component" value="Unassembled WGS sequence"/>
</dbReference>
<dbReference type="Pfam" id="PF00395">
    <property type="entry name" value="SLH"/>
    <property type="match status" value="2"/>
</dbReference>
<dbReference type="EMBL" id="JAMDMJ010000070">
    <property type="protein sequence ID" value="MCY9599908.1"/>
    <property type="molecule type" value="Genomic_DNA"/>
</dbReference>
<dbReference type="RefSeq" id="WP_268630837.1">
    <property type="nucleotide sequence ID" value="NZ_JAMDMJ010000070.1"/>
</dbReference>
<accession>A0ABT4FN06</accession>
<gene>
    <name evidence="2" type="ORF">M5X16_29600</name>
</gene>
<feature type="domain" description="SLH" evidence="1">
    <location>
        <begin position="91"/>
        <end position="146"/>
    </location>
</feature>
<evidence type="ECO:0000313" key="2">
    <source>
        <dbReference type="EMBL" id="MCY9599908.1"/>
    </source>
</evidence>
<reference evidence="2 3" key="1">
    <citation type="submission" date="2022-05" db="EMBL/GenBank/DDBJ databases">
        <title>Genome Sequencing of Bee-Associated Microbes.</title>
        <authorList>
            <person name="Dunlap C."/>
        </authorList>
    </citation>
    <scope>NUCLEOTIDE SEQUENCE [LARGE SCALE GENOMIC DNA]</scope>
    <source>
        <strain evidence="2 3">NRRL B-23120</strain>
    </source>
</reference>
<evidence type="ECO:0000313" key="3">
    <source>
        <dbReference type="Proteomes" id="UP001527202"/>
    </source>
</evidence>
<keyword evidence="3" id="KW-1185">Reference proteome</keyword>
<evidence type="ECO:0000259" key="1">
    <source>
        <dbReference type="PROSITE" id="PS51272"/>
    </source>
</evidence>
<dbReference type="InterPro" id="IPR001119">
    <property type="entry name" value="SLH_dom"/>
</dbReference>
<organism evidence="2 3">
    <name type="scientific">Paenibacillus chitinolyticus</name>
    <dbReference type="NCBI Taxonomy" id="79263"/>
    <lineage>
        <taxon>Bacteria</taxon>
        <taxon>Bacillati</taxon>
        <taxon>Bacillota</taxon>
        <taxon>Bacilli</taxon>
        <taxon>Bacillales</taxon>
        <taxon>Paenibacillaceae</taxon>
        <taxon>Paenibacillus</taxon>
    </lineage>
</organism>
<comment type="caution">
    <text evidence="2">The sequence shown here is derived from an EMBL/GenBank/DDBJ whole genome shotgun (WGS) entry which is preliminary data.</text>
</comment>
<protein>
    <submittedName>
        <fullName evidence="2">S-layer homology domain-containing protein</fullName>
    </submittedName>
</protein>
<name>A0ABT4FN06_9BACL</name>
<feature type="domain" description="SLH" evidence="1">
    <location>
        <begin position="28"/>
        <end position="90"/>
    </location>
</feature>